<protein>
    <recommendedName>
        <fullName evidence="3">PAS domain-containing protein</fullName>
    </recommendedName>
</protein>
<keyword evidence="2" id="KW-1185">Reference proteome</keyword>
<evidence type="ECO:0008006" key="3">
    <source>
        <dbReference type="Google" id="ProtNLM"/>
    </source>
</evidence>
<evidence type="ECO:0000313" key="2">
    <source>
        <dbReference type="Proteomes" id="UP001595444"/>
    </source>
</evidence>
<dbReference type="Proteomes" id="UP001595444">
    <property type="component" value="Unassembled WGS sequence"/>
</dbReference>
<sequence>MQGLNPIFTVLEAYWWQLQERREKDAERLGVKPALVPLRKSFEPFKIPEVLPHITLLELDENNVMHSRLVGSGLENVVPVLPKRLSLAISPVDVWHGFVKPHKTLFETPCGLRFENHTVLSNRQSFIMNRFSLPFADLDGRIKYVISASMPDEKFITRPSMTTEVVHLTVKTLFYVDLGYGVPATDSASTGSVA</sequence>
<dbReference type="RefSeq" id="WP_194215106.1">
    <property type="nucleotide sequence ID" value="NZ_CP061205.1"/>
</dbReference>
<comment type="caution">
    <text evidence="1">The sequence shown here is derived from an EMBL/GenBank/DDBJ whole genome shotgun (WGS) entry which is preliminary data.</text>
</comment>
<name>A0ABV7D3C3_9PROT</name>
<accession>A0ABV7D3C3</accession>
<dbReference type="EMBL" id="JBHRSL010000004">
    <property type="protein sequence ID" value="MFC3051632.1"/>
    <property type="molecule type" value="Genomic_DNA"/>
</dbReference>
<gene>
    <name evidence="1" type="ORF">ACFOKA_06940</name>
</gene>
<evidence type="ECO:0000313" key="1">
    <source>
        <dbReference type="EMBL" id="MFC3051632.1"/>
    </source>
</evidence>
<proteinExistence type="predicted"/>
<reference evidence="2" key="1">
    <citation type="journal article" date="2019" name="Int. J. Syst. Evol. Microbiol.">
        <title>The Global Catalogue of Microorganisms (GCM) 10K type strain sequencing project: providing services to taxonomists for standard genome sequencing and annotation.</title>
        <authorList>
            <consortium name="The Broad Institute Genomics Platform"/>
            <consortium name="The Broad Institute Genome Sequencing Center for Infectious Disease"/>
            <person name="Wu L."/>
            <person name="Ma J."/>
        </authorList>
    </citation>
    <scope>NUCLEOTIDE SEQUENCE [LARGE SCALE GENOMIC DNA]</scope>
    <source>
        <strain evidence="2">KCTC 62164</strain>
    </source>
</reference>
<organism evidence="1 2">
    <name type="scientific">Kordiimonas pumila</name>
    <dbReference type="NCBI Taxonomy" id="2161677"/>
    <lineage>
        <taxon>Bacteria</taxon>
        <taxon>Pseudomonadati</taxon>
        <taxon>Pseudomonadota</taxon>
        <taxon>Alphaproteobacteria</taxon>
        <taxon>Kordiimonadales</taxon>
        <taxon>Kordiimonadaceae</taxon>
        <taxon>Kordiimonas</taxon>
    </lineage>
</organism>